<dbReference type="Proteomes" id="UP000184462">
    <property type="component" value="Unassembled WGS sequence"/>
</dbReference>
<dbReference type="InterPro" id="IPR003741">
    <property type="entry name" value="LUD_dom"/>
</dbReference>
<gene>
    <name evidence="2" type="ORF">SAMN05444278_101479</name>
</gene>
<evidence type="ECO:0000313" key="2">
    <source>
        <dbReference type="EMBL" id="SHE39068.1"/>
    </source>
</evidence>
<name>A0A1M4T408_9FLAO</name>
<dbReference type="Pfam" id="PF02589">
    <property type="entry name" value="LUD_dom"/>
    <property type="match status" value="1"/>
</dbReference>
<dbReference type="RefSeq" id="WP_073191505.1">
    <property type="nucleotide sequence ID" value="NZ_FQTW01000001.1"/>
</dbReference>
<dbReference type="EMBL" id="FQTW01000001">
    <property type="protein sequence ID" value="SHE39068.1"/>
    <property type="molecule type" value="Genomic_DNA"/>
</dbReference>
<dbReference type="Gene3D" id="3.40.50.10420">
    <property type="entry name" value="NagB/RpiA/CoA transferase-like"/>
    <property type="match status" value="1"/>
</dbReference>
<reference evidence="2 3" key="1">
    <citation type="submission" date="2016-11" db="EMBL/GenBank/DDBJ databases">
        <authorList>
            <person name="Jaros S."/>
            <person name="Januszkiewicz K."/>
            <person name="Wedrychowicz H."/>
        </authorList>
    </citation>
    <scope>NUCLEOTIDE SEQUENCE [LARGE SCALE GENOMIC DNA]</scope>
    <source>
        <strain evidence="2 3">DSM 25661</strain>
    </source>
</reference>
<organism evidence="2 3">
    <name type="scientific">Psychroflexus salarius</name>
    <dbReference type="NCBI Taxonomy" id="1155689"/>
    <lineage>
        <taxon>Bacteria</taxon>
        <taxon>Pseudomonadati</taxon>
        <taxon>Bacteroidota</taxon>
        <taxon>Flavobacteriia</taxon>
        <taxon>Flavobacteriales</taxon>
        <taxon>Flavobacteriaceae</taxon>
        <taxon>Psychroflexus</taxon>
    </lineage>
</organism>
<evidence type="ECO:0000259" key="1">
    <source>
        <dbReference type="Pfam" id="PF02589"/>
    </source>
</evidence>
<feature type="domain" description="LUD" evidence="1">
    <location>
        <begin position="35"/>
        <end position="170"/>
    </location>
</feature>
<protein>
    <recommendedName>
        <fullName evidence="1">LUD domain-containing protein</fullName>
    </recommendedName>
</protein>
<dbReference type="STRING" id="1155689.SAMN05444278_101479"/>
<dbReference type="OrthoDB" id="1425114at2"/>
<dbReference type="SUPFAM" id="SSF100950">
    <property type="entry name" value="NagB/RpiA/CoA transferase-like"/>
    <property type="match status" value="1"/>
</dbReference>
<dbReference type="InterPro" id="IPR024185">
    <property type="entry name" value="FTHF_cligase-like_sf"/>
</dbReference>
<sequence>MNIFKKLFKFKEPDQESEKEVSKFMPESKLPIDDMFLNNFKKNGGKFLYCENEEELQDTFHNILSENNWINKPCYYYSNQTAKRFEAHDIEFTKDNTSEFFISNCEYLIGNTGAILISSKQIGDKKLEDLPYHFIVTATTSQLIETIGEGLTRLKSKYKNSIPSNITTLKTFEKDDNDKSDFLSYGSTTKNLYLLLLEDL</sequence>
<dbReference type="InterPro" id="IPR037171">
    <property type="entry name" value="NagB/RpiA_transferase-like"/>
</dbReference>
<accession>A0A1M4T408</accession>
<dbReference type="AlphaFoldDB" id="A0A1M4T408"/>
<evidence type="ECO:0000313" key="3">
    <source>
        <dbReference type="Proteomes" id="UP000184462"/>
    </source>
</evidence>
<keyword evidence="3" id="KW-1185">Reference proteome</keyword>
<proteinExistence type="predicted"/>